<proteinExistence type="predicted"/>
<dbReference type="AlphaFoldDB" id="A0A409XJD5"/>
<dbReference type="SUPFAM" id="SSF48371">
    <property type="entry name" value="ARM repeat"/>
    <property type="match status" value="1"/>
</dbReference>
<dbReference type="PANTHER" id="PTHR13102">
    <property type="entry name" value="NUCLEOLAR PROTEIN 9"/>
    <property type="match status" value="1"/>
</dbReference>
<feature type="compositionally biased region" description="Basic and acidic residues" evidence="5">
    <location>
        <begin position="512"/>
        <end position="530"/>
    </location>
</feature>
<sequence>MPRENRKRGKKQNEDESQFYQEPEPEPEPQVEMREEPSWIVPATDNFGEIDPEATFGCIDADVKAYFRTVDIRIRDWQEAQEETAEGDGDVDPNEYMRLFFIAVLLETRGKEKQLATDPDCSVILERMSYSMDDFVRRVFLDTLAGSYEVLLRRRFASHVCQTLFTVARETISREMLLEVEADQDMANEPGSLMDRVMVGVITACKNNLSSEIEESYYLGTLLRDPNSLHLLEMIVSRCPDEAFNALWKTYFKGKFARLAAHPVTNFAMVKALERVSGSQVSEIYEELDNTLDKLIQSQFSARQVDHYQKFTFDFRVSDGAHTPQVVYSAFNITSPAEKVLLVPCVLTLIPLPVRYISSPSSFLLPPFTFPNPNFFLGFVSLTSPNTNRTTTPYSQTKQKTTKALRIRVRTTTTSRVLMQSILRLPGAYNQFVIDGLAGVRRNARIAHRRAEDETVAVAWGTGAGRSPTRISRKRSLNRWYPKNKHSQHRSTVNSSQNLNLYLLQRRPEDWKNVQSERKRTQEQQEKQQEKQNAVAPEVAAPQKQKPAAAVEDMPTESRKRKSRPENELDALFNEKLGKRIKKGLLTYDVV</sequence>
<dbReference type="InParanoid" id="A0A409XJD5"/>
<gene>
    <name evidence="6" type="ORF">CVT25_007347</name>
</gene>
<evidence type="ECO:0000313" key="7">
    <source>
        <dbReference type="Proteomes" id="UP000283269"/>
    </source>
</evidence>
<evidence type="ECO:0000256" key="1">
    <source>
        <dbReference type="ARBA" id="ARBA00016427"/>
    </source>
</evidence>
<feature type="compositionally biased region" description="Basic residues" evidence="5">
    <location>
        <begin position="1"/>
        <end position="10"/>
    </location>
</feature>
<dbReference type="SMART" id="SM00025">
    <property type="entry name" value="Pumilio"/>
    <property type="match status" value="2"/>
</dbReference>
<accession>A0A409XJD5</accession>
<dbReference type="GO" id="GO:0000447">
    <property type="term" value="P:endonucleolytic cleavage in ITS1 to separate SSU-rRNA from 5.8S rRNA and LSU-rRNA from tricistronic rRNA transcript (SSU-rRNA, 5.8S rRNA, LSU-rRNA)"/>
    <property type="evidence" value="ECO:0007669"/>
    <property type="project" value="TreeGrafter"/>
</dbReference>
<dbReference type="FunCoup" id="A0A409XJD5">
    <property type="interactions" value="467"/>
</dbReference>
<feature type="region of interest" description="Disordered" evidence="5">
    <location>
        <begin position="463"/>
        <end position="499"/>
    </location>
</feature>
<evidence type="ECO:0000256" key="4">
    <source>
        <dbReference type="ARBA" id="ARBA00031929"/>
    </source>
</evidence>
<dbReference type="PANTHER" id="PTHR13102:SF0">
    <property type="entry name" value="NUCLEOLAR PROTEIN 9"/>
    <property type="match status" value="1"/>
</dbReference>
<protein>
    <recommendedName>
        <fullName evidence="1">Nucleolar protein 9</fullName>
    </recommendedName>
    <alternativeName>
        <fullName evidence="3 4">Pumilio domain-containing protein NOP9</fullName>
    </alternativeName>
</protein>
<dbReference type="GO" id="GO:0000472">
    <property type="term" value="P:endonucleolytic cleavage to generate mature 5'-end of SSU-rRNA from (SSU-rRNA, 5.8S rRNA, LSU-rRNA)"/>
    <property type="evidence" value="ECO:0007669"/>
    <property type="project" value="TreeGrafter"/>
</dbReference>
<comment type="caution">
    <text evidence="6">The sequence shown here is derived from an EMBL/GenBank/DDBJ whole genome shotgun (WGS) entry which is preliminary data.</text>
</comment>
<dbReference type="InterPro" id="IPR011989">
    <property type="entry name" value="ARM-like"/>
</dbReference>
<name>A0A409XJD5_PSICY</name>
<evidence type="ECO:0000256" key="2">
    <source>
        <dbReference type="ARBA" id="ARBA00022737"/>
    </source>
</evidence>
<keyword evidence="2" id="KW-0677">Repeat</keyword>
<dbReference type="Gene3D" id="1.25.10.10">
    <property type="entry name" value="Leucine-rich Repeat Variant"/>
    <property type="match status" value="2"/>
</dbReference>
<evidence type="ECO:0000256" key="5">
    <source>
        <dbReference type="SAM" id="MobiDB-lite"/>
    </source>
</evidence>
<evidence type="ECO:0000313" key="6">
    <source>
        <dbReference type="EMBL" id="PPQ90877.1"/>
    </source>
</evidence>
<organism evidence="6 7">
    <name type="scientific">Psilocybe cyanescens</name>
    <dbReference type="NCBI Taxonomy" id="93625"/>
    <lineage>
        <taxon>Eukaryota</taxon>
        <taxon>Fungi</taxon>
        <taxon>Dikarya</taxon>
        <taxon>Basidiomycota</taxon>
        <taxon>Agaricomycotina</taxon>
        <taxon>Agaricomycetes</taxon>
        <taxon>Agaricomycetidae</taxon>
        <taxon>Agaricales</taxon>
        <taxon>Agaricineae</taxon>
        <taxon>Strophariaceae</taxon>
        <taxon>Psilocybe</taxon>
    </lineage>
</organism>
<dbReference type="GO" id="GO:0030686">
    <property type="term" value="C:90S preribosome"/>
    <property type="evidence" value="ECO:0007669"/>
    <property type="project" value="TreeGrafter"/>
</dbReference>
<dbReference type="InterPro" id="IPR040000">
    <property type="entry name" value="NOP9"/>
</dbReference>
<dbReference type="InterPro" id="IPR001313">
    <property type="entry name" value="Pumilio_RNA-bd_rpt"/>
</dbReference>
<dbReference type="GO" id="GO:0000480">
    <property type="term" value="P:endonucleolytic cleavage in 5'-ETS of tricistronic rRNA transcript (SSU-rRNA, 5.8S rRNA, LSU-rRNA)"/>
    <property type="evidence" value="ECO:0007669"/>
    <property type="project" value="TreeGrafter"/>
</dbReference>
<reference evidence="6 7" key="1">
    <citation type="journal article" date="2018" name="Evol. Lett.">
        <title>Horizontal gene cluster transfer increased hallucinogenic mushroom diversity.</title>
        <authorList>
            <person name="Reynolds H.T."/>
            <person name="Vijayakumar V."/>
            <person name="Gluck-Thaler E."/>
            <person name="Korotkin H.B."/>
            <person name="Matheny P.B."/>
            <person name="Slot J.C."/>
        </authorList>
    </citation>
    <scope>NUCLEOTIDE SEQUENCE [LARGE SCALE GENOMIC DNA]</scope>
    <source>
        <strain evidence="6 7">2631</strain>
    </source>
</reference>
<dbReference type="Pfam" id="PF22493">
    <property type="entry name" value="PUF_NOP9"/>
    <property type="match status" value="2"/>
</dbReference>
<dbReference type="InterPro" id="IPR016024">
    <property type="entry name" value="ARM-type_fold"/>
</dbReference>
<dbReference type="Proteomes" id="UP000283269">
    <property type="component" value="Unassembled WGS sequence"/>
</dbReference>
<dbReference type="GO" id="GO:0005730">
    <property type="term" value="C:nucleolus"/>
    <property type="evidence" value="ECO:0007669"/>
    <property type="project" value="TreeGrafter"/>
</dbReference>
<feature type="compositionally biased region" description="Basic residues" evidence="5">
    <location>
        <begin position="471"/>
        <end position="489"/>
    </location>
</feature>
<dbReference type="GO" id="GO:0030688">
    <property type="term" value="C:preribosome, small subunit precursor"/>
    <property type="evidence" value="ECO:0007669"/>
    <property type="project" value="TreeGrafter"/>
</dbReference>
<dbReference type="STRING" id="93625.A0A409XJD5"/>
<dbReference type="GO" id="GO:0003723">
    <property type="term" value="F:RNA binding"/>
    <property type="evidence" value="ECO:0007669"/>
    <property type="project" value="InterPro"/>
</dbReference>
<feature type="compositionally biased region" description="Low complexity" evidence="5">
    <location>
        <begin position="536"/>
        <end position="552"/>
    </location>
</feature>
<feature type="region of interest" description="Disordered" evidence="5">
    <location>
        <begin position="512"/>
        <end position="575"/>
    </location>
</feature>
<dbReference type="OrthoDB" id="392571at2759"/>
<dbReference type="GO" id="GO:0000056">
    <property type="term" value="P:ribosomal small subunit export from nucleus"/>
    <property type="evidence" value="ECO:0007669"/>
    <property type="project" value="TreeGrafter"/>
</dbReference>
<feature type="region of interest" description="Disordered" evidence="5">
    <location>
        <begin position="1"/>
        <end position="36"/>
    </location>
</feature>
<keyword evidence="7" id="KW-1185">Reference proteome</keyword>
<dbReference type="EMBL" id="NHYD01001521">
    <property type="protein sequence ID" value="PPQ90877.1"/>
    <property type="molecule type" value="Genomic_DNA"/>
</dbReference>
<evidence type="ECO:0000256" key="3">
    <source>
        <dbReference type="ARBA" id="ARBA00030932"/>
    </source>
</evidence>